<dbReference type="EMBL" id="KQ460878">
    <property type="protein sequence ID" value="KPJ11653.1"/>
    <property type="molecule type" value="Genomic_DNA"/>
</dbReference>
<dbReference type="PANTHER" id="PTHR16295:SF10">
    <property type="entry name" value="EXPRESSED PROTEIN"/>
    <property type="match status" value="1"/>
</dbReference>
<dbReference type="Pfam" id="PF21366">
    <property type="entry name" value="TRAFD1-XIAF1_ZnF"/>
    <property type="match status" value="1"/>
</dbReference>
<evidence type="ECO:0000259" key="6">
    <source>
        <dbReference type="PROSITE" id="PS50145"/>
    </source>
</evidence>
<accession>A0A194R1I1</accession>
<reference evidence="7 8" key="1">
    <citation type="journal article" date="2015" name="Nat. Commun.">
        <title>Outbred genome sequencing and CRISPR/Cas9 gene editing in butterflies.</title>
        <authorList>
            <person name="Li X."/>
            <person name="Fan D."/>
            <person name="Zhang W."/>
            <person name="Liu G."/>
            <person name="Zhang L."/>
            <person name="Zhao L."/>
            <person name="Fang X."/>
            <person name="Chen L."/>
            <person name="Dong Y."/>
            <person name="Chen Y."/>
            <person name="Ding Y."/>
            <person name="Zhao R."/>
            <person name="Feng M."/>
            <person name="Zhu Y."/>
            <person name="Feng Y."/>
            <person name="Jiang X."/>
            <person name="Zhu D."/>
            <person name="Xiang H."/>
            <person name="Feng X."/>
            <person name="Li S."/>
            <person name="Wang J."/>
            <person name="Zhang G."/>
            <person name="Kronforst M.R."/>
            <person name="Wang W."/>
        </authorList>
    </citation>
    <scope>NUCLEOTIDE SEQUENCE [LARGE SCALE GENOMIC DNA]</scope>
    <source>
        <strain evidence="7">Ya'a_city_454_Pm</strain>
        <tissue evidence="7">Whole body</tissue>
    </source>
</reference>
<gene>
    <name evidence="7" type="ORF">RR48_08395</name>
</gene>
<dbReference type="Gene3D" id="3.30.40.10">
    <property type="entry name" value="Zinc/RING finger domain, C3HC4 (zinc finger)"/>
    <property type="match status" value="2"/>
</dbReference>
<feature type="compositionally biased region" description="Basic and acidic residues" evidence="5">
    <location>
        <begin position="429"/>
        <end position="460"/>
    </location>
</feature>
<evidence type="ECO:0000256" key="4">
    <source>
        <dbReference type="PROSITE-ProRule" id="PRU00207"/>
    </source>
</evidence>
<feature type="zinc finger region" description="TRAF-type" evidence="4">
    <location>
        <begin position="57"/>
        <end position="98"/>
    </location>
</feature>
<dbReference type="InterPro" id="IPR051986">
    <property type="entry name" value="Innate_Immune_Apopt_Reg"/>
</dbReference>
<dbReference type="STRING" id="76193.A0A194R1I1"/>
<dbReference type="PROSITE" id="PS50145">
    <property type="entry name" value="ZF_TRAF"/>
    <property type="match status" value="1"/>
</dbReference>
<name>A0A194R1I1_PAPMA</name>
<feature type="compositionally biased region" description="Pro residues" evidence="5">
    <location>
        <begin position="329"/>
        <end position="345"/>
    </location>
</feature>
<feature type="region of interest" description="Disordered" evidence="5">
    <location>
        <begin position="246"/>
        <end position="497"/>
    </location>
</feature>
<feature type="compositionally biased region" description="Basic and acidic residues" evidence="5">
    <location>
        <begin position="206"/>
        <end position="216"/>
    </location>
</feature>
<dbReference type="GO" id="GO:0005739">
    <property type="term" value="C:mitochondrion"/>
    <property type="evidence" value="ECO:0007669"/>
    <property type="project" value="TreeGrafter"/>
</dbReference>
<keyword evidence="2 4" id="KW-0863">Zinc-finger</keyword>
<feature type="compositionally biased region" description="Polar residues" evidence="5">
    <location>
        <begin position="220"/>
        <end position="233"/>
    </location>
</feature>
<evidence type="ECO:0000313" key="7">
    <source>
        <dbReference type="EMBL" id="KPJ11653.1"/>
    </source>
</evidence>
<protein>
    <submittedName>
        <fullName evidence="7">TRAF-type zinc finger domain-containing protein 1</fullName>
    </submittedName>
</protein>
<feature type="compositionally biased region" description="Polar residues" evidence="5">
    <location>
        <begin position="355"/>
        <end position="382"/>
    </location>
</feature>
<dbReference type="InterPro" id="IPR049439">
    <property type="entry name" value="TRAFD1-XIAF1_Znf"/>
</dbReference>
<evidence type="ECO:0000256" key="2">
    <source>
        <dbReference type="ARBA" id="ARBA00022771"/>
    </source>
</evidence>
<feature type="compositionally biased region" description="Low complexity" evidence="5">
    <location>
        <begin position="305"/>
        <end position="323"/>
    </location>
</feature>
<keyword evidence="3 4" id="KW-0862">Zinc</keyword>
<evidence type="ECO:0000256" key="1">
    <source>
        <dbReference type="ARBA" id="ARBA00022723"/>
    </source>
</evidence>
<dbReference type="Proteomes" id="UP000053240">
    <property type="component" value="Unassembled WGS sequence"/>
</dbReference>
<proteinExistence type="predicted"/>
<feature type="compositionally biased region" description="Low complexity" evidence="5">
    <location>
        <begin position="151"/>
        <end position="166"/>
    </location>
</feature>
<dbReference type="InterPro" id="IPR001293">
    <property type="entry name" value="Znf_TRAF"/>
</dbReference>
<feature type="region of interest" description="Disordered" evidence="5">
    <location>
        <begin position="206"/>
        <end position="233"/>
    </location>
</feature>
<sequence>MDEEIKICENCNREIPVVNYTIHSVHCARNIRMCPVCKEPVPIAELEEHTEKLHKLLPCKQCGEKVRGTDMEDHIRDSCDRTIQSCRWCELELSRRELPLHEGYCGTRTEECEQCGEFIMHKYRQLHLDSNHGFVRLDDDPIPRVNRQRPAASTATASASGSGMTSYQRPADRLSRFLDLPDRPPIVGPELTRLFNTITEANTKIDNLHTARESPRSPDASPNQGSNYDGRNFNQWRQNVNLNLPRNNNAQVNAPGVPGTSNHFKPAPRGAIKKRKAPKPPNPKTPESKPDQSQQHAGRMYSLFPPSTSTSTPNTPISNSIPSATSRPMPGPICGPIRGPKPGPNDPFSGPYNRRNFTPLSPNDNAPGSANTNGRLPEATSSEEQKRREFIKAVPVKLTAQKSEIERNPNEEVNKAEDFRNVKPMSTEEFMKRFRELQLDNSKREENSPRERFSGREENSPRGNVPGRLESSPPERFFRREDSSPDSFFTPTPGDRFNAIKSSLKELRRGLNEVTAPYNNNNNNANERGNASRENPAVAMSGSSNSDSDSDGSEAAGGGKSPRGDEAAGGDLAAGGEEGACALDIINVKLPCEFCGTLIQANDLVQHQVIVGM</sequence>
<dbReference type="InParanoid" id="A0A194R1I1"/>
<evidence type="ECO:0000256" key="3">
    <source>
        <dbReference type="ARBA" id="ARBA00022833"/>
    </source>
</evidence>
<organism evidence="7 8">
    <name type="scientific">Papilio machaon</name>
    <name type="common">Old World swallowtail butterfly</name>
    <dbReference type="NCBI Taxonomy" id="76193"/>
    <lineage>
        <taxon>Eukaryota</taxon>
        <taxon>Metazoa</taxon>
        <taxon>Ecdysozoa</taxon>
        <taxon>Arthropoda</taxon>
        <taxon>Hexapoda</taxon>
        <taxon>Insecta</taxon>
        <taxon>Pterygota</taxon>
        <taxon>Neoptera</taxon>
        <taxon>Endopterygota</taxon>
        <taxon>Lepidoptera</taxon>
        <taxon>Glossata</taxon>
        <taxon>Ditrysia</taxon>
        <taxon>Papilionoidea</taxon>
        <taxon>Papilionidae</taxon>
        <taxon>Papilioninae</taxon>
        <taxon>Papilio</taxon>
    </lineage>
</organism>
<feature type="compositionally biased region" description="Basic and acidic residues" evidence="5">
    <location>
        <begin position="403"/>
        <end position="421"/>
    </location>
</feature>
<evidence type="ECO:0000256" key="5">
    <source>
        <dbReference type="SAM" id="MobiDB-lite"/>
    </source>
</evidence>
<feature type="domain" description="TRAF-type" evidence="6">
    <location>
        <begin position="57"/>
        <end position="98"/>
    </location>
</feature>
<dbReference type="PANTHER" id="PTHR16295">
    <property type="entry name" value="TRAF-TYPE ZINC FINGER PROTEIN-RELATED"/>
    <property type="match status" value="1"/>
</dbReference>
<feature type="compositionally biased region" description="Low complexity" evidence="5">
    <location>
        <begin position="519"/>
        <end position="547"/>
    </location>
</feature>
<feature type="region of interest" description="Disordered" evidence="5">
    <location>
        <begin position="513"/>
        <end position="571"/>
    </location>
</feature>
<evidence type="ECO:0000313" key="8">
    <source>
        <dbReference type="Proteomes" id="UP000053240"/>
    </source>
</evidence>
<keyword evidence="1 4" id="KW-0479">Metal-binding</keyword>
<dbReference type="AlphaFoldDB" id="A0A194R1I1"/>
<feature type="region of interest" description="Disordered" evidence="5">
    <location>
        <begin position="139"/>
        <end position="170"/>
    </location>
</feature>
<dbReference type="InterPro" id="IPR013083">
    <property type="entry name" value="Znf_RING/FYVE/PHD"/>
</dbReference>
<keyword evidence="8" id="KW-1185">Reference proteome</keyword>
<dbReference type="GO" id="GO:0008270">
    <property type="term" value="F:zinc ion binding"/>
    <property type="evidence" value="ECO:0007669"/>
    <property type="project" value="UniProtKB-KW"/>
</dbReference>